<dbReference type="SUPFAM" id="SSF48452">
    <property type="entry name" value="TPR-like"/>
    <property type="match status" value="1"/>
</dbReference>
<gene>
    <name evidence="1" type="ORF">ILEXP_LOCUS2724</name>
</gene>
<dbReference type="InterPro" id="IPR011990">
    <property type="entry name" value="TPR-like_helical_dom_sf"/>
</dbReference>
<evidence type="ECO:0000313" key="1">
    <source>
        <dbReference type="EMBL" id="CAK9135762.1"/>
    </source>
</evidence>
<protein>
    <submittedName>
        <fullName evidence="1">Uncharacterized protein</fullName>
    </submittedName>
</protein>
<dbReference type="EMBL" id="CAUOFW020000725">
    <property type="protein sequence ID" value="CAK9135762.1"/>
    <property type="molecule type" value="Genomic_DNA"/>
</dbReference>
<dbReference type="Proteomes" id="UP001642360">
    <property type="component" value="Unassembled WGS sequence"/>
</dbReference>
<organism evidence="1 2">
    <name type="scientific">Ilex paraguariensis</name>
    <name type="common">yerba mate</name>
    <dbReference type="NCBI Taxonomy" id="185542"/>
    <lineage>
        <taxon>Eukaryota</taxon>
        <taxon>Viridiplantae</taxon>
        <taxon>Streptophyta</taxon>
        <taxon>Embryophyta</taxon>
        <taxon>Tracheophyta</taxon>
        <taxon>Spermatophyta</taxon>
        <taxon>Magnoliopsida</taxon>
        <taxon>eudicotyledons</taxon>
        <taxon>Gunneridae</taxon>
        <taxon>Pentapetalae</taxon>
        <taxon>asterids</taxon>
        <taxon>campanulids</taxon>
        <taxon>Aquifoliales</taxon>
        <taxon>Aquifoliaceae</taxon>
        <taxon>Ilex</taxon>
    </lineage>
</organism>
<dbReference type="Gene3D" id="1.25.40.10">
    <property type="entry name" value="Tetratricopeptide repeat domain"/>
    <property type="match status" value="1"/>
</dbReference>
<dbReference type="PANTHER" id="PTHR26312">
    <property type="entry name" value="TETRATRICOPEPTIDE REPEAT PROTEIN 5"/>
    <property type="match status" value="1"/>
</dbReference>
<evidence type="ECO:0000313" key="2">
    <source>
        <dbReference type="Proteomes" id="UP001642360"/>
    </source>
</evidence>
<name>A0ABC8R115_9AQUA</name>
<reference evidence="1 2" key="1">
    <citation type="submission" date="2024-02" db="EMBL/GenBank/DDBJ databases">
        <authorList>
            <person name="Vignale AGUSTIN F."/>
            <person name="Sosa J E."/>
            <person name="Modenutti C."/>
        </authorList>
    </citation>
    <scope>NUCLEOTIDE SEQUENCE [LARGE SCALE GENOMIC DNA]</scope>
</reference>
<keyword evidence="2" id="KW-1185">Reference proteome</keyword>
<comment type="caution">
    <text evidence="1">The sequence shown here is derived from an EMBL/GenBank/DDBJ whole genome shotgun (WGS) entry which is preliminary data.</text>
</comment>
<accession>A0ABC8R115</accession>
<proteinExistence type="predicted"/>
<dbReference type="PANTHER" id="PTHR26312:SF176">
    <property type="entry name" value="TETRATRICOPEPTIDE-LIKE HELICAL DOMAIN-CONTAINING PROTEIN-RELATED"/>
    <property type="match status" value="1"/>
</dbReference>
<sequence length="558" mass="63566">MELRIAPPLVQCLHLPQSFATSSTASPSLLNLNKKGDTFACQIFLSNAYTLRTKLLTSQFLDQPVSRGNTIKRSCSENLDEILEEPAQGFDLSVDEENKEHQTYNITTCTISENSLSVGEYRSDLCGNYKFLPSKFVFLEPKMLGIRPEAPEWPEREAIIRTSIERKANRVDLPLSLRLIKKKQQLQEGFRDLEDSACCSVKKAFSSMVYIILELQSYALQMREVLCYKDLEKVIDKVKAEMNASFVWIFQHVFSRTPALMIHVMILLANFSVYSTANNVAIAETSFMGSSYESKTEMISLTEQQNEQDAQIDSWAIRSNLSFGRKIHPVAGGTVDGDRHLERSSLPIQCPNVVPDEISHVGNQECPNVPDEISHVGNQELRSAVEVKLWNSMVDEALKMQSDLRGVVLDHEAMQLVVSPVSVELESDDYIDYFKTDLVYQMALSQEPNNPLLLNNYAQFLHLVAHDYNRAEECYKRAVQVEPPDAESLSRYANFLWMVRKDLWGAEERYLQSIAAEPDNSYHASKYANFLWTTGGEETCFPLNTFLHHQQEFKFSEE</sequence>
<dbReference type="AlphaFoldDB" id="A0ABC8R115"/>